<dbReference type="AlphaFoldDB" id="A0A2A2TLU3"/>
<feature type="signal peptide" evidence="1">
    <location>
        <begin position="1"/>
        <end position="20"/>
    </location>
</feature>
<sequence>MKIFYLTLFLLLGNIKTTLAASLVPTINYTGAVTQRPGYMEMTTATGARSASILSQWLKTPLGSYGTEGSIITFNLNPNFRYEFEWQFETVERDKDIFGIWNGKTFTTLATGTTATLPIANTTKRTSPWLKTTITNTQTLSLVVMDTRDKLGTSMVRIKSFNQIPEPSMVVGFVTVVVVGMKFKRTNNSRGD</sequence>
<evidence type="ECO:0008006" key="4">
    <source>
        <dbReference type="Google" id="ProtNLM"/>
    </source>
</evidence>
<evidence type="ECO:0000256" key="1">
    <source>
        <dbReference type="SAM" id="SignalP"/>
    </source>
</evidence>
<gene>
    <name evidence="2" type="ORF">CK510_07040</name>
</gene>
<dbReference type="Proteomes" id="UP000218238">
    <property type="component" value="Unassembled WGS sequence"/>
</dbReference>
<organism evidence="2 3">
    <name type="scientific">Brunnivagina elsteri CCALA 953</name>
    <dbReference type="NCBI Taxonomy" id="987040"/>
    <lineage>
        <taxon>Bacteria</taxon>
        <taxon>Bacillati</taxon>
        <taxon>Cyanobacteriota</taxon>
        <taxon>Cyanophyceae</taxon>
        <taxon>Nostocales</taxon>
        <taxon>Calotrichaceae</taxon>
        <taxon>Brunnivagina</taxon>
    </lineage>
</organism>
<name>A0A2A2TLU3_9CYAN</name>
<reference evidence="2 3" key="1">
    <citation type="submission" date="2017-08" db="EMBL/GenBank/DDBJ databases">
        <title>Draft genome sequence of filamentous cyanobacterium Calothrix elsteri CCALA 953.</title>
        <authorList>
            <person name="Gagunashvili A.N."/>
            <person name="Elster J."/>
            <person name="Andresson O.S."/>
        </authorList>
    </citation>
    <scope>NUCLEOTIDE SEQUENCE [LARGE SCALE GENOMIC DNA]</scope>
    <source>
        <strain evidence="2 3">CCALA 953</strain>
    </source>
</reference>
<proteinExistence type="predicted"/>
<comment type="caution">
    <text evidence="2">The sequence shown here is derived from an EMBL/GenBank/DDBJ whole genome shotgun (WGS) entry which is preliminary data.</text>
</comment>
<dbReference type="RefSeq" id="WP_095721021.1">
    <property type="nucleotide sequence ID" value="NZ_NTFS01000051.1"/>
</dbReference>
<keyword evidence="3" id="KW-1185">Reference proteome</keyword>
<dbReference type="OrthoDB" id="468671at2"/>
<keyword evidence="1" id="KW-0732">Signal</keyword>
<protein>
    <recommendedName>
        <fullName evidence="4">PEP-CTERM sorting domain-containing protein</fullName>
    </recommendedName>
</protein>
<evidence type="ECO:0000313" key="3">
    <source>
        <dbReference type="Proteomes" id="UP000218238"/>
    </source>
</evidence>
<evidence type="ECO:0000313" key="2">
    <source>
        <dbReference type="EMBL" id="PAX59438.1"/>
    </source>
</evidence>
<dbReference type="EMBL" id="NTFS01000051">
    <property type="protein sequence ID" value="PAX59438.1"/>
    <property type="molecule type" value="Genomic_DNA"/>
</dbReference>
<feature type="chain" id="PRO_5012268643" description="PEP-CTERM sorting domain-containing protein" evidence="1">
    <location>
        <begin position="21"/>
        <end position="192"/>
    </location>
</feature>
<accession>A0A2A2TLU3</accession>